<evidence type="ECO:0000313" key="2">
    <source>
        <dbReference type="EMBL" id="KAF7399602.1"/>
    </source>
</evidence>
<keyword evidence="3" id="KW-1185">Reference proteome</keyword>
<evidence type="ECO:0000313" key="3">
    <source>
        <dbReference type="Proteomes" id="UP000617340"/>
    </source>
</evidence>
<sequence length="196" mass="22057">MREARKRRKGGGEEEEEEEKEGEGEGDGDGNGEGVGWVDDYDYDYDYDYDDYDDDDDDDDDGNGDGDDDDDDDDDDDLDDGDDDDNIAGHFVRRCSNASDDSLELGTNPFSTATPRGERGKLEQYSQGKEKQREAKRQTTSLSSPFVELELLIRVFRHRLGCVAFACSRTTPAQFQNVYQRTAATPLEGRIDEMTN</sequence>
<dbReference type="AlphaFoldDB" id="A0A834N804"/>
<proteinExistence type="predicted"/>
<dbReference type="EMBL" id="JACSDZ010000007">
    <property type="protein sequence ID" value="KAF7399602.1"/>
    <property type="molecule type" value="Genomic_DNA"/>
</dbReference>
<feature type="compositionally biased region" description="Acidic residues" evidence="1">
    <location>
        <begin position="13"/>
        <end position="30"/>
    </location>
</feature>
<gene>
    <name evidence="2" type="ORF">HZH68_008194</name>
</gene>
<evidence type="ECO:0000256" key="1">
    <source>
        <dbReference type="SAM" id="MobiDB-lite"/>
    </source>
</evidence>
<reference evidence="2" key="1">
    <citation type="journal article" date="2020" name="G3 (Bethesda)">
        <title>High-Quality Assemblies for Three Invasive Social Wasps from the &lt;i&gt;Vespula&lt;/i&gt; Genus.</title>
        <authorList>
            <person name="Harrop T.W.R."/>
            <person name="Guhlin J."/>
            <person name="McLaughlin G.M."/>
            <person name="Permina E."/>
            <person name="Stockwell P."/>
            <person name="Gilligan J."/>
            <person name="Le Lec M.F."/>
            <person name="Gruber M.A.M."/>
            <person name="Quinn O."/>
            <person name="Lovegrove M."/>
            <person name="Duncan E.J."/>
            <person name="Remnant E.J."/>
            <person name="Van Eeckhoven J."/>
            <person name="Graham B."/>
            <person name="Knapp R.A."/>
            <person name="Langford K.W."/>
            <person name="Kronenberg Z."/>
            <person name="Press M.O."/>
            <person name="Eacker S.M."/>
            <person name="Wilson-Rankin E.E."/>
            <person name="Purcell J."/>
            <person name="Lester P.J."/>
            <person name="Dearden P.K."/>
        </authorList>
    </citation>
    <scope>NUCLEOTIDE SEQUENCE</scope>
    <source>
        <strain evidence="2">Linc-1</strain>
    </source>
</reference>
<accession>A0A834N804</accession>
<organism evidence="2 3">
    <name type="scientific">Vespula germanica</name>
    <name type="common">German yellow jacket</name>
    <name type="synonym">Paravespula germanica</name>
    <dbReference type="NCBI Taxonomy" id="30212"/>
    <lineage>
        <taxon>Eukaryota</taxon>
        <taxon>Metazoa</taxon>
        <taxon>Ecdysozoa</taxon>
        <taxon>Arthropoda</taxon>
        <taxon>Hexapoda</taxon>
        <taxon>Insecta</taxon>
        <taxon>Pterygota</taxon>
        <taxon>Neoptera</taxon>
        <taxon>Endopterygota</taxon>
        <taxon>Hymenoptera</taxon>
        <taxon>Apocrita</taxon>
        <taxon>Aculeata</taxon>
        <taxon>Vespoidea</taxon>
        <taxon>Vespidae</taxon>
        <taxon>Vespinae</taxon>
        <taxon>Vespula</taxon>
    </lineage>
</organism>
<dbReference type="Proteomes" id="UP000617340">
    <property type="component" value="Unassembled WGS sequence"/>
</dbReference>
<feature type="region of interest" description="Disordered" evidence="1">
    <location>
        <begin position="1"/>
        <end position="140"/>
    </location>
</feature>
<name>A0A834N804_VESGE</name>
<protein>
    <submittedName>
        <fullName evidence="2">Uncharacterized protein</fullName>
    </submittedName>
</protein>
<feature type="compositionally biased region" description="Acidic residues" evidence="1">
    <location>
        <begin position="39"/>
        <end position="86"/>
    </location>
</feature>
<comment type="caution">
    <text evidence="2">The sequence shown here is derived from an EMBL/GenBank/DDBJ whole genome shotgun (WGS) entry which is preliminary data.</text>
</comment>
<feature type="compositionally biased region" description="Basic and acidic residues" evidence="1">
    <location>
        <begin position="116"/>
        <end position="137"/>
    </location>
</feature>